<comment type="catalytic activity">
    <reaction evidence="9">
        <text>an alpha-Kdo-(2-&gt;4)-alpha-Kdo-(2-&gt;6)-lipid IVA + a fatty acyl-[ACP] = an alpha-Kdo-(2-&gt;4)-alpha-Kdo-(2-&gt;6)-(acyl)-lipid IVA + holo-[ACP]</text>
        <dbReference type="Rhea" id="RHEA:69396"/>
        <dbReference type="Rhea" id="RHEA-COMP:9685"/>
        <dbReference type="Rhea" id="RHEA-COMP:14125"/>
        <dbReference type="ChEBI" id="CHEBI:64479"/>
        <dbReference type="ChEBI" id="CHEBI:138651"/>
        <dbReference type="ChEBI" id="CHEBI:176429"/>
        <dbReference type="ChEBI" id="CHEBI:176430"/>
        <dbReference type="EC" id="2.3.1.241"/>
    </reaction>
</comment>
<reference evidence="11 12" key="1">
    <citation type="submission" date="2019-09" db="EMBL/GenBank/DDBJ databases">
        <title>Wenzhouxiangella sp. Genome sequencing and assembly.</title>
        <authorList>
            <person name="Zhang R."/>
        </authorList>
    </citation>
    <scope>NUCLEOTIDE SEQUENCE [LARGE SCALE GENOMIC DNA]</scope>
    <source>
        <strain evidence="11 12">W260</strain>
    </source>
</reference>
<comment type="function">
    <text evidence="9">Catalyzes the transfer of an acyl chain from an acyl-[acyl-carrier-protein] (ACP) to a Kdo(2)-lipid IV(A) to form a Kdo(2)-(acyl)-lipid IV(A).</text>
</comment>
<evidence type="ECO:0000256" key="8">
    <source>
        <dbReference type="ARBA" id="ARBA00023315"/>
    </source>
</evidence>
<comment type="pathway">
    <text evidence="9">Glycolipid biosynthesis; KDO(2)-lipid A biosynthesis; KDO(2)-lipid A from CMP-3-deoxy-D-manno-octulosonate and lipid IV(A): step 3/4.</text>
</comment>
<evidence type="ECO:0000256" key="6">
    <source>
        <dbReference type="ARBA" id="ARBA00022989"/>
    </source>
</evidence>
<evidence type="ECO:0000313" key="12">
    <source>
        <dbReference type="Proteomes" id="UP000325372"/>
    </source>
</evidence>
<dbReference type="CDD" id="cd07984">
    <property type="entry name" value="LPLAT_LABLAT-like"/>
    <property type="match status" value="1"/>
</dbReference>
<dbReference type="GO" id="GO:0005886">
    <property type="term" value="C:plasma membrane"/>
    <property type="evidence" value="ECO:0007669"/>
    <property type="project" value="UniProtKB-SubCell"/>
</dbReference>
<keyword evidence="7 9" id="KW-0472">Membrane</keyword>
<dbReference type="PIRSF" id="PIRSF026649">
    <property type="entry name" value="MsbB"/>
    <property type="match status" value="1"/>
</dbReference>
<dbReference type="InterPro" id="IPR004960">
    <property type="entry name" value="LipA_acyltrans"/>
</dbReference>
<dbReference type="Proteomes" id="UP000325372">
    <property type="component" value="Unassembled WGS sequence"/>
</dbReference>
<evidence type="ECO:0000256" key="7">
    <source>
        <dbReference type="ARBA" id="ARBA00023136"/>
    </source>
</evidence>
<dbReference type="PANTHER" id="PTHR30606:SF9">
    <property type="entry name" value="LIPID A BIOSYNTHESIS LAUROYLTRANSFERASE"/>
    <property type="match status" value="1"/>
</dbReference>
<dbReference type="UniPathway" id="UPA00360">
    <property type="reaction ID" value="UER00485"/>
</dbReference>
<feature type="region of interest" description="Disordered" evidence="10">
    <location>
        <begin position="31"/>
        <end position="50"/>
    </location>
</feature>
<keyword evidence="1 9" id="KW-1003">Cell membrane</keyword>
<comment type="pathway">
    <text evidence="9">Bacterial outer membrane biogenesis; lipopolysaccharide biosynthesis.</text>
</comment>
<sequence>MASEYRNRIEGSSNGPSQYIRATRGAWKAGRGSGQWAMDDLPRAPAPPRPGFSPRNWGGWLVVGIYWFLGHLPRPVGRALVAPLGPLLYRLMSSRRRIAERNIALCLPELNADERERMVKACFGSLARMLPEMAWCWAGPAQDMASICRISEPAKQHVQAALAEDRGVLVVTAHVTCLEVGARALGELFPGHGVYRPLNNEVIEWYQNRGRAWYASSMISKRDIRSLVRVLRAGGFAWYAADQDFGPQQSVFAPFFGVEAATLLATHRLPRLTGCRVLAMLPRYLPDEGIYEIDVSPVFEDFPSDDPVADLARVNAVLEAQVRKAPEQYWWIHRRFKTRPGGQPDIYGDDARES</sequence>
<evidence type="ECO:0000256" key="9">
    <source>
        <dbReference type="HAMAP-Rule" id="MF_01942"/>
    </source>
</evidence>
<feature type="short sequence motif" description="HXXXXD motif" evidence="9">
    <location>
        <begin position="174"/>
        <end position="179"/>
    </location>
</feature>
<keyword evidence="6 9" id="KW-1133">Transmembrane helix</keyword>
<dbReference type="HAMAP" id="MF_01942">
    <property type="entry name" value="Lipid_A_LpxL_LpxP"/>
    <property type="match status" value="1"/>
</dbReference>
<gene>
    <name evidence="9" type="primary">lpxL</name>
    <name evidence="11" type="ORF">F3N42_09360</name>
</gene>
<dbReference type="UniPathway" id="UPA00030"/>
<dbReference type="EC" id="2.3.1.241" evidence="9"/>
<proteinExistence type="inferred from homology"/>
<evidence type="ECO:0000256" key="1">
    <source>
        <dbReference type="ARBA" id="ARBA00022475"/>
    </source>
</evidence>
<dbReference type="GO" id="GO:0009245">
    <property type="term" value="P:lipid A biosynthetic process"/>
    <property type="evidence" value="ECO:0007669"/>
    <property type="project" value="InterPro"/>
</dbReference>
<dbReference type="PANTHER" id="PTHR30606">
    <property type="entry name" value="LIPID A BIOSYNTHESIS LAUROYL ACYLTRANSFERASE"/>
    <property type="match status" value="1"/>
</dbReference>
<dbReference type="Pfam" id="PF03279">
    <property type="entry name" value="Lip_A_acyltrans"/>
    <property type="match status" value="1"/>
</dbReference>
<keyword evidence="3 9" id="KW-0808">Transferase</keyword>
<evidence type="ECO:0000256" key="2">
    <source>
        <dbReference type="ARBA" id="ARBA00022519"/>
    </source>
</evidence>
<keyword evidence="4 9" id="KW-0812">Transmembrane</keyword>
<dbReference type="GO" id="GO:0009103">
    <property type="term" value="P:lipopolysaccharide biosynthetic process"/>
    <property type="evidence" value="ECO:0007669"/>
    <property type="project" value="UniProtKB-UniRule"/>
</dbReference>
<comment type="caution">
    <text evidence="11">The sequence shown here is derived from an EMBL/GenBank/DDBJ whole genome shotgun (WGS) entry which is preliminary data.</text>
</comment>
<dbReference type="GO" id="GO:0036104">
    <property type="term" value="P:Kdo2-lipid A biosynthetic process"/>
    <property type="evidence" value="ECO:0007669"/>
    <property type="project" value="UniProtKB-UniRule"/>
</dbReference>
<organism evidence="11 12">
    <name type="scientific">Marinihelvus fidelis</name>
    <dbReference type="NCBI Taxonomy" id="2613842"/>
    <lineage>
        <taxon>Bacteria</taxon>
        <taxon>Pseudomonadati</taxon>
        <taxon>Pseudomonadota</taxon>
        <taxon>Gammaproteobacteria</taxon>
        <taxon>Chromatiales</taxon>
        <taxon>Wenzhouxiangellaceae</taxon>
        <taxon>Marinihelvus</taxon>
    </lineage>
</organism>
<evidence type="ECO:0000313" key="11">
    <source>
        <dbReference type="EMBL" id="KAA9131515.1"/>
    </source>
</evidence>
<comment type="subcellular location">
    <subcellularLocation>
        <location evidence="9">Cell inner membrane</location>
        <topology evidence="9">Single-pass membrane protein</topology>
    </subcellularLocation>
</comment>
<keyword evidence="12" id="KW-1185">Reference proteome</keyword>
<dbReference type="EMBL" id="VYXP01000005">
    <property type="protein sequence ID" value="KAA9131515.1"/>
    <property type="molecule type" value="Genomic_DNA"/>
</dbReference>
<protein>
    <recommendedName>
        <fullName evidence="9">Lipid A biosynthesis acyltransferase</fullName>
        <ecNumber evidence="9">2.3.1.241</ecNumber>
    </recommendedName>
    <alternativeName>
        <fullName evidence="9">Kdo(2)-lipid IV(A) acyltransferase</fullName>
    </alternativeName>
</protein>
<accession>A0A5N0T921</accession>
<evidence type="ECO:0000256" key="3">
    <source>
        <dbReference type="ARBA" id="ARBA00022679"/>
    </source>
</evidence>
<evidence type="ECO:0000256" key="5">
    <source>
        <dbReference type="ARBA" id="ARBA00022985"/>
    </source>
</evidence>
<dbReference type="GO" id="GO:0008913">
    <property type="term" value="F:Kdo2-lipid IVA acyltransferase activity"/>
    <property type="evidence" value="ECO:0007669"/>
    <property type="project" value="UniProtKB-EC"/>
</dbReference>
<keyword evidence="8 9" id="KW-0012">Acyltransferase</keyword>
<keyword evidence="5 9" id="KW-0448">Lipopolysaccharide biosynthesis</keyword>
<evidence type="ECO:0000256" key="10">
    <source>
        <dbReference type="SAM" id="MobiDB-lite"/>
    </source>
</evidence>
<evidence type="ECO:0000256" key="4">
    <source>
        <dbReference type="ARBA" id="ARBA00022692"/>
    </source>
</evidence>
<dbReference type="AlphaFoldDB" id="A0A5N0T921"/>
<keyword evidence="2 9" id="KW-0997">Cell inner membrane</keyword>
<name>A0A5N0T921_9GAMM</name>
<dbReference type="InterPro" id="IPR011920">
    <property type="entry name" value="Lipid_A_LpxL_LpxP"/>
</dbReference>
<comment type="similarity">
    <text evidence="9">Belongs to the LpxL/LpxM/LpxP family.</text>
</comment>